<comment type="caution">
    <text evidence="3">The sequence shown here is derived from an EMBL/GenBank/DDBJ whole genome shotgun (WGS) entry which is preliminary data.</text>
</comment>
<keyword evidence="1" id="KW-0853">WD repeat</keyword>
<dbReference type="PANTHER" id="PTHR32215:SF0">
    <property type="entry name" value="CILIA- AND FLAGELLA-ASSOCIATED PROTEIN 57"/>
    <property type="match status" value="1"/>
</dbReference>
<dbReference type="InterPro" id="IPR001680">
    <property type="entry name" value="WD40_rpt"/>
</dbReference>
<feature type="coiled-coil region" evidence="2">
    <location>
        <begin position="685"/>
        <end position="752"/>
    </location>
</feature>
<reference evidence="3 4" key="1">
    <citation type="submission" date="2024-03" db="EMBL/GenBank/DDBJ databases">
        <title>Adaptation during the transition from Ophiocordyceps entomopathogen to insect associate is accompanied by gene loss and intensified selection.</title>
        <authorList>
            <person name="Ward C.M."/>
            <person name="Onetto C.A."/>
            <person name="Borneman A.R."/>
        </authorList>
    </citation>
    <scope>NUCLEOTIDE SEQUENCE [LARGE SCALE GENOMIC DNA]</scope>
    <source>
        <strain evidence="3">AWRI1</strain>
        <tissue evidence="3">Single Adult Female</tissue>
    </source>
</reference>
<dbReference type="InterPro" id="IPR052993">
    <property type="entry name" value="CFA-57"/>
</dbReference>
<dbReference type="SUPFAM" id="SSF50978">
    <property type="entry name" value="WD40 repeat-like"/>
    <property type="match status" value="1"/>
</dbReference>
<gene>
    <name evidence="3" type="ORF">V9T40_001202</name>
</gene>
<evidence type="ECO:0000256" key="2">
    <source>
        <dbReference type="SAM" id="Coils"/>
    </source>
</evidence>
<dbReference type="PROSITE" id="PS50082">
    <property type="entry name" value="WD_REPEATS_2"/>
    <property type="match status" value="1"/>
</dbReference>
<dbReference type="InterPro" id="IPR011047">
    <property type="entry name" value="Quinoprotein_ADH-like_sf"/>
</dbReference>
<evidence type="ECO:0008006" key="5">
    <source>
        <dbReference type="Google" id="ProtNLM"/>
    </source>
</evidence>
<organism evidence="3 4">
    <name type="scientific">Parthenolecanium corni</name>
    <dbReference type="NCBI Taxonomy" id="536013"/>
    <lineage>
        <taxon>Eukaryota</taxon>
        <taxon>Metazoa</taxon>
        <taxon>Ecdysozoa</taxon>
        <taxon>Arthropoda</taxon>
        <taxon>Hexapoda</taxon>
        <taxon>Insecta</taxon>
        <taxon>Pterygota</taxon>
        <taxon>Neoptera</taxon>
        <taxon>Paraneoptera</taxon>
        <taxon>Hemiptera</taxon>
        <taxon>Sternorrhyncha</taxon>
        <taxon>Coccoidea</taxon>
        <taxon>Coccidae</taxon>
        <taxon>Parthenolecanium</taxon>
    </lineage>
</organism>
<dbReference type="Proteomes" id="UP001367676">
    <property type="component" value="Unassembled WGS sequence"/>
</dbReference>
<evidence type="ECO:0000313" key="3">
    <source>
        <dbReference type="EMBL" id="KAK7580573.1"/>
    </source>
</evidence>
<keyword evidence="2" id="KW-0175">Coiled coil</keyword>
<evidence type="ECO:0000313" key="4">
    <source>
        <dbReference type="Proteomes" id="UP001367676"/>
    </source>
</evidence>
<dbReference type="InterPro" id="IPR015943">
    <property type="entry name" value="WD40/YVTN_repeat-like_dom_sf"/>
</dbReference>
<proteinExistence type="predicted"/>
<dbReference type="InterPro" id="IPR036322">
    <property type="entry name" value="WD40_repeat_dom_sf"/>
</dbReference>
<dbReference type="SUPFAM" id="SSF50998">
    <property type="entry name" value="Quinoprotein alcohol dehydrogenase-like"/>
    <property type="match status" value="1"/>
</dbReference>
<dbReference type="PANTHER" id="PTHR32215">
    <property type="entry name" value="CILIA- AND FLAGELLA-ASSOCIATED PROTEIN 57"/>
    <property type="match status" value="1"/>
</dbReference>
<sequence>MLTPRMLFGLKTKTRKNVFCITNDEILYPVGGVIVLHNFKQKSQRYIHLPNPEREISVITVAIKKDYLAAAEKGLENEKPRIFIYDLENLKRKTTLGIPFEIDTHEFSSITFTHDSHHIAALTAGPDFYMYYYNWKSGKIESQAKANNPPSVSGPVTDMAINPKDATIVVFVGISLFRLLSMSENVWRQYGFQKAQSFSILSVCWLTDDRVLAGCKDGKVIIIQSGDLNGVHDMDEVTEINIIITSESKKDQLKTLQKSLSKQMSSKQLDIKKHVAGIRCCTAITTGFLYSQKSGEVVYFQKTSKTNYKKHKTFIIKKDVLCQEADYESLYFVNSICTNIDGTLLLCTTNRSQIYWVSLQENESEVVEFNVFEEPLHHGPIIGLSTCLWKPIFMTCGDFDNSVRIWNHATMKTVLNQTFMETVNCISLHPTGLYALIGFSDKVRFFLVLIHALQVYREFGVTDCKILAFSNNGHLFAAECNNDILVYSSITFHTVSRFQGHCQRITSLQWSRNDLILHSSSSNGAIYEWSIEKNTRISDVVLPDTAITGLVALQKGQIICIDSDGNLKEIKNTKVIRSEKLNHKHGECSDFITALENSICKLILAGKNGVIISLCYPIEDEPSLDFFLMHNRKITQCCVVDRGRSFISTDIEGTICIWHISNESIDEQPTNEKYFEEILINTNELAEKNLNLNHLSCRIAEVKSEHSFEITRQDNFYSNKIRQLEEKYTDEIKSLKKRIKTLEKEHSMELNRIYLDITQMKQMHTSQMDQMDSNFNSKLLYEFQNYDKLKEEMKTMKDTYEKQMKEIQCAKNTEDEMHKLQHQREVNDLQQKLIELQNTLASERKENEESISSLKGQLVAETAVLRTNYESKLQAECNKLSDLRTELGIAKKKLNMVQKEKEEFKSIKTVYDNEYEALKQKYNEAMGSIGRLKKEILEKEKLLDTEKKSHVETKRKIKDTISGQTELECKINALEMQLEEQRNQLVANEEEIYKLRKKVRKEERGKARFKAEIQQLEGQLRSKDSLLRQCRTKIHGLKTINLNMQYDVCSLKDLIQEPEKLKRRAKEIYVKYSEKWKTEDCPESKS</sequence>
<feature type="coiled-coil region" evidence="2">
    <location>
        <begin position="964"/>
        <end position="1026"/>
    </location>
</feature>
<evidence type="ECO:0000256" key="1">
    <source>
        <dbReference type="PROSITE-ProRule" id="PRU00221"/>
    </source>
</evidence>
<name>A0AAN9Y2H1_9HEMI</name>
<dbReference type="Gene3D" id="2.130.10.10">
    <property type="entry name" value="YVTN repeat-like/Quinoprotein amine dehydrogenase"/>
    <property type="match status" value="2"/>
</dbReference>
<accession>A0AAN9Y2H1</accession>
<dbReference type="EMBL" id="JBBCAQ010000034">
    <property type="protein sequence ID" value="KAK7580573.1"/>
    <property type="molecule type" value="Genomic_DNA"/>
</dbReference>
<dbReference type="Pfam" id="PF00400">
    <property type="entry name" value="WD40"/>
    <property type="match status" value="1"/>
</dbReference>
<feature type="coiled-coil region" evidence="2">
    <location>
        <begin position="786"/>
        <end position="935"/>
    </location>
</feature>
<feature type="repeat" description="WD" evidence="1">
    <location>
        <begin position="498"/>
        <end position="539"/>
    </location>
</feature>
<protein>
    <recommendedName>
        <fullName evidence="5">Cilia- and flagella-associated protein 57</fullName>
    </recommendedName>
</protein>
<dbReference type="AlphaFoldDB" id="A0AAN9Y2H1"/>
<keyword evidence="4" id="KW-1185">Reference proteome</keyword>
<dbReference type="SMART" id="SM00320">
    <property type="entry name" value="WD40"/>
    <property type="match status" value="5"/>
</dbReference>